<comment type="caution">
    <text evidence="1">The sequence shown here is derived from an EMBL/GenBank/DDBJ whole genome shotgun (WGS) entry which is preliminary data.</text>
</comment>
<dbReference type="Proteomes" id="UP000024635">
    <property type="component" value="Unassembled WGS sequence"/>
</dbReference>
<evidence type="ECO:0000313" key="1">
    <source>
        <dbReference type="EMBL" id="EYB82741.1"/>
    </source>
</evidence>
<protein>
    <submittedName>
        <fullName evidence="1">Uncharacterized protein</fullName>
    </submittedName>
</protein>
<gene>
    <name evidence="1" type="primary">Acey_s0352.g3268</name>
    <name evidence="1" type="ORF">Y032_0352g3268</name>
</gene>
<keyword evidence="2" id="KW-1185">Reference proteome</keyword>
<name>A0A016RWR1_9BILA</name>
<evidence type="ECO:0000313" key="2">
    <source>
        <dbReference type="Proteomes" id="UP000024635"/>
    </source>
</evidence>
<dbReference type="EMBL" id="JARK01001688">
    <property type="protein sequence ID" value="EYB82741.1"/>
    <property type="molecule type" value="Genomic_DNA"/>
</dbReference>
<accession>A0A016RWR1</accession>
<reference evidence="2" key="1">
    <citation type="journal article" date="2015" name="Nat. Genet.">
        <title>The genome and transcriptome of the zoonotic hookworm Ancylostoma ceylanicum identify infection-specific gene families.</title>
        <authorList>
            <person name="Schwarz E.M."/>
            <person name="Hu Y."/>
            <person name="Antoshechkin I."/>
            <person name="Miller M.M."/>
            <person name="Sternberg P.W."/>
            <person name="Aroian R.V."/>
        </authorList>
    </citation>
    <scope>NUCLEOTIDE SEQUENCE</scope>
    <source>
        <strain evidence="2">HY135</strain>
    </source>
</reference>
<proteinExistence type="predicted"/>
<sequence>MPRFLSEALGFSFTGNEAACPGCFALPNLQDQRVYWEYDFACRHGVIETSFLTVRRICYFFVDDASLTTYKREILSPKRSWLSDFLLLPSY</sequence>
<organism evidence="1 2">
    <name type="scientific">Ancylostoma ceylanicum</name>
    <dbReference type="NCBI Taxonomy" id="53326"/>
    <lineage>
        <taxon>Eukaryota</taxon>
        <taxon>Metazoa</taxon>
        <taxon>Ecdysozoa</taxon>
        <taxon>Nematoda</taxon>
        <taxon>Chromadorea</taxon>
        <taxon>Rhabditida</taxon>
        <taxon>Rhabditina</taxon>
        <taxon>Rhabditomorpha</taxon>
        <taxon>Strongyloidea</taxon>
        <taxon>Ancylostomatidae</taxon>
        <taxon>Ancylostomatinae</taxon>
        <taxon>Ancylostoma</taxon>
    </lineage>
</organism>
<dbReference type="AlphaFoldDB" id="A0A016RWR1"/>